<feature type="region of interest" description="Disordered" evidence="1">
    <location>
        <begin position="24"/>
        <end position="50"/>
    </location>
</feature>
<dbReference type="KEGG" id="ccro:CMC5_024050"/>
<dbReference type="Proteomes" id="UP000067626">
    <property type="component" value="Chromosome"/>
</dbReference>
<dbReference type="EMBL" id="CP012159">
    <property type="protein sequence ID" value="AKT38262.1"/>
    <property type="molecule type" value="Genomic_DNA"/>
</dbReference>
<proteinExistence type="predicted"/>
<dbReference type="STRING" id="52.CMC5_024050"/>
<dbReference type="RefSeq" id="WP_050430516.1">
    <property type="nucleotide sequence ID" value="NZ_CP012159.1"/>
</dbReference>
<evidence type="ECO:0000313" key="3">
    <source>
        <dbReference type="Proteomes" id="UP000067626"/>
    </source>
</evidence>
<protein>
    <recommendedName>
        <fullName evidence="4">Phage portal protein</fullName>
    </recommendedName>
</protein>
<keyword evidence="3" id="KW-1185">Reference proteome</keyword>
<evidence type="ECO:0000256" key="1">
    <source>
        <dbReference type="SAM" id="MobiDB-lite"/>
    </source>
</evidence>
<evidence type="ECO:0000313" key="2">
    <source>
        <dbReference type="EMBL" id="AKT38262.1"/>
    </source>
</evidence>
<accession>A0A0K1EC58</accession>
<dbReference type="InterPro" id="IPR009279">
    <property type="entry name" value="Portal_Mu"/>
</dbReference>
<organism evidence="2 3">
    <name type="scientific">Chondromyces crocatus</name>
    <dbReference type="NCBI Taxonomy" id="52"/>
    <lineage>
        <taxon>Bacteria</taxon>
        <taxon>Pseudomonadati</taxon>
        <taxon>Myxococcota</taxon>
        <taxon>Polyangia</taxon>
        <taxon>Polyangiales</taxon>
        <taxon>Polyangiaceae</taxon>
        <taxon>Chondromyces</taxon>
    </lineage>
</organism>
<gene>
    <name evidence="2" type="ORF">CMC5_024050</name>
</gene>
<dbReference type="AlphaFoldDB" id="A0A0K1EC58"/>
<sequence>MSLRAAVTALLGLQAAEAQGEALRRAQSAAQPLRDEEEDEKGFWSRWSRRPPPPTTVTRWYLADLEKGIHEADTGDLSRAAQLCKALLRDGVLRGVLSTRTGGLVRLPRRFSGEPAIVSGLAGREGRRGVFERMFPAAELALLAADGILLGIGVGELLPVEGCPFPVLRRLDPEWLRYRWDEDCWSYQSVTGPQRITPGDGRWILHCPGGESQPWLQGLWPSLGRAYIAKEHALLYRDNYSAKLANAARAAVAPLGATEQQRRGFIERLIAWGLNTVFELPVGWDVKLIESNGRGFEVFKDTIQTANEESIIAIAGQLVTTSGGVGFANADIHKSIRADLIQGDGEGLAHTLNTQGLPPYVNEHHGADALDAGVAVEWDTSPPQDLKAEAEAISAAAKAIEDANRALLPYGKRVDERQVAVRFGIPIAGDIDGDAQPDIEPEPLQEAA</sequence>
<dbReference type="Pfam" id="PF06074">
    <property type="entry name" value="Portal_Mu"/>
    <property type="match status" value="1"/>
</dbReference>
<evidence type="ECO:0008006" key="4">
    <source>
        <dbReference type="Google" id="ProtNLM"/>
    </source>
</evidence>
<dbReference type="OrthoDB" id="5496552at2"/>
<name>A0A0K1EC58_CHOCO</name>
<reference evidence="2 3" key="1">
    <citation type="submission" date="2015-07" db="EMBL/GenBank/DDBJ databases">
        <title>Genome analysis of myxobacterium Chondromyces crocatus Cm c5 reveals a high potential for natural compound synthesis and the genetic basis for the loss of fruiting body formation.</title>
        <authorList>
            <person name="Zaburannyi N."/>
            <person name="Bunk B."/>
            <person name="Maier J."/>
            <person name="Overmann J."/>
            <person name="Mueller R."/>
        </authorList>
    </citation>
    <scope>NUCLEOTIDE SEQUENCE [LARGE SCALE GENOMIC DNA]</scope>
    <source>
        <strain evidence="2 3">Cm c5</strain>
    </source>
</reference>